<dbReference type="Pfam" id="PF09360">
    <property type="entry name" value="zf-CDGSH"/>
    <property type="match status" value="1"/>
</dbReference>
<dbReference type="Gene3D" id="3.40.5.90">
    <property type="entry name" value="CDGSH iron-sulfur domain, mitoNEET-type"/>
    <property type="match status" value="1"/>
</dbReference>
<gene>
    <name evidence="7" type="ORF">GCM10009021_05610</name>
</gene>
<name>A0A830G8P2_9EURY</name>
<keyword evidence="3" id="KW-0408">Iron</keyword>
<evidence type="ECO:0000256" key="2">
    <source>
        <dbReference type="ARBA" id="ARBA00022723"/>
    </source>
</evidence>
<organism evidence="7 8">
    <name type="scientific">Halarchaeum nitratireducens</name>
    <dbReference type="NCBI Taxonomy" id="489913"/>
    <lineage>
        <taxon>Archaea</taxon>
        <taxon>Methanobacteriati</taxon>
        <taxon>Methanobacteriota</taxon>
        <taxon>Stenosarchaea group</taxon>
        <taxon>Halobacteria</taxon>
        <taxon>Halobacteriales</taxon>
        <taxon>Halobacteriaceae</taxon>
    </lineage>
</organism>
<evidence type="ECO:0000256" key="4">
    <source>
        <dbReference type="ARBA" id="ARBA00023014"/>
    </source>
</evidence>
<dbReference type="GO" id="GO:0005737">
    <property type="term" value="C:cytoplasm"/>
    <property type="evidence" value="ECO:0007669"/>
    <property type="project" value="UniProtKB-ARBA"/>
</dbReference>
<dbReference type="SMART" id="SM00704">
    <property type="entry name" value="ZnF_CDGSH"/>
    <property type="match status" value="1"/>
</dbReference>
<comment type="caution">
    <text evidence="7">The sequence shown here is derived from an EMBL/GenBank/DDBJ whole genome shotgun (WGS) entry which is preliminary data.</text>
</comment>
<dbReference type="RefSeq" id="WP_188877006.1">
    <property type="nucleotide sequence ID" value="NZ_BMOQ01000002.1"/>
</dbReference>
<protein>
    <recommendedName>
        <fullName evidence="6">Iron-binding zinc finger CDGSH type domain-containing protein</fullName>
    </recommendedName>
</protein>
<dbReference type="GO" id="GO:0051537">
    <property type="term" value="F:2 iron, 2 sulfur cluster binding"/>
    <property type="evidence" value="ECO:0007669"/>
    <property type="project" value="UniProtKB-KW"/>
</dbReference>
<dbReference type="EMBL" id="BMOQ01000002">
    <property type="protein sequence ID" value="GGN09044.1"/>
    <property type="molecule type" value="Genomic_DNA"/>
</dbReference>
<evidence type="ECO:0000313" key="8">
    <source>
        <dbReference type="Proteomes" id="UP000608850"/>
    </source>
</evidence>
<dbReference type="OrthoDB" id="5781at2157"/>
<proteinExistence type="predicted"/>
<dbReference type="InterPro" id="IPR042216">
    <property type="entry name" value="MitoNEET_CISD"/>
</dbReference>
<dbReference type="GO" id="GO:0046872">
    <property type="term" value="F:metal ion binding"/>
    <property type="evidence" value="ECO:0007669"/>
    <property type="project" value="UniProtKB-KW"/>
</dbReference>
<evidence type="ECO:0000256" key="1">
    <source>
        <dbReference type="ARBA" id="ARBA00022714"/>
    </source>
</evidence>
<keyword evidence="1" id="KW-0001">2Fe-2S</keyword>
<dbReference type="InterPro" id="IPR018967">
    <property type="entry name" value="FeS-contain_CDGSH-typ"/>
</dbReference>
<accession>A0A830G8P2</accession>
<evidence type="ECO:0000256" key="5">
    <source>
        <dbReference type="SAM" id="MobiDB-lite"/>
    </source>
</evidence>
<evidence type="ECO:0000256" key="3">
    <source>
        <dbReference type="ARBA" id="ARBA00023004"/>
    </source>
</evidence>
<keyword evidence="2" id="KW-0479">Metal-binding</keyword>
<sequence>MSRLVERDAHGPVKLDADDVDPEKGDIAVCRCGLSDEHPFCDGSHRATADESPDETYCYDADGERRVVVDVVCEADADAEERDGDEDANETG</sequence>
<feature type="domain" description="Iron-binding zinc finger CDGSH type" evidence="6">
    <location>
        <begin position="10"/>
        <end position="51"/>
    </location>
</feature>
<evidence type="ECO:0000259" key="6">
    <source>
        <dbReference type="SMART" id="SM00704"/>
    </source>
</evidence>
<dbReference type="AlphaFoldDB" id="A0A830G8P2"/>
<keyword evidence="4" id="KW-0411">Iron-sulfur</keyword>
<keyword evidence="8" id="KW-1185">Reference proteome</keyword>
<reference evidence="7 8" key="1">
    <citation type="journal article" date="2019" name="Int. J. Syst. Evol. Microbiol.">
        <title>The Global Catalogue of Microorganisms (GCM) 10K type strain sequencing project: providing services to taxonomists for standard genome sequencing and annotation.</title>
        <authorList>
            <consortium name="The Broad Institute Genomics Platform"/>
            <consortium name="The Broad Institute Genome Sequencing Center for Infectious Disease"/>
            <person name="Wu L."/>
            <person name="Ma J."/>
        </authorList>
    </citation>
    <scope>NUCLEOTIDE SEQUENCE [LARGE SCALE GENOMIC DNA]</scope>
    <source>
        <strain evidence="7 8">JCM 16331</strain>
    </source>
</reference>
<dbReference type="Proteomes" id="UP000608850">
    <property type="component" value="Unassembled WGS sequence"/>
</dbReference>
<evidence type="ECO:0000313" key="7">
    <source>
        <dbReference type="EMBL" id="GGN09044.1"/>
    </source>
</evidence>
<feature type="region of interest" description="Disordered" evidence="5">
    <location>
        <begin position="1"/>
        <end position="20"/>
    </location>
</feature>